<dbReference type="EMBL" id="LSBI01000005">
    <property type="protein sequence ID" value="OAQ89883.1"/>
    <property type="molecule type" value="Genomic_DNA"/>
</dbReference>
<feature type="compositionally biased region" description="Polar residues" evidence="1">
    <location>
        <begin position="145"/>
        <end position="157"/>
    </location>
</feature>
<proteinExistence type="predicted"/>
<accession>A0A179HKI9</accession>
<dbReference type="Proteomes" id="UP000078340">
    <property type="component" value="Unassembled WGS sequence"/>
</dbReference>
<name>A0A179HKI9_PURLI</name>
<gene>
    <name evidence="2" type="ORF">VFPFJ_06297</name>
</gene>
<evidence type="ECO:0000256" key="1">
    <source>
        <dbReference type="SAM" id="MobiDB-lite"/>
    </source>
</evidence>
<organism evidence="2 3">
    <name type="scientific">Purpureocillium lilacinum</name>
    <name type="common">Paecilomyces lilacinus</name>
    <dbReference type="NCBI Taxonomy" id="33203"/>
    <lineage>
        <taxon>Eukaryota</taxon>
        <taxon>Fungi</taxon>
        <taxon>Dikarya</taxon>
        <taxon>Ascomycota</taxon>
        <taxon>Pezizomycotina</taxon>
        <taxon>Sordariomycetes</taxon>
        <taxon>Hypocreomycetidae</taxon>
        <taxon>Hypocreales</taxon>
        <taxon>Ophiocordycipitaceae</taxon>
        <taxon>Purpureocillium</taxon>
    </lineage>
</organism>
<comment type="caution">
    <text evidence="2">The sequence shown here is derived from an EMBL/GenBank/DDBJ whole genome shotgun (WGS) entry which is preliminary data.</text>
</comment>
<reference evidence="2 3" key="1">
    <citation type="submission" date="2016-02" db="EMBL/GenBank/DDBJ databases">
        <title>Biosynthesis of antibiotic leucinostatins and their inhibition on Phytophthora in bio-control Purpureocillium lilacinum.</title>
        <authorList>
            <person name="Wang G."/>
            <person name="Liu Z."/>
            <person name="Lin R."/>
            <person name="Li E."/>
            <person name="Mao Z."/>
            <person name="Ling J."/>
            <person name="Yin W."/>
            <person name="Xie B."/>
        </authorList>
    </citation>
    <scope>NUCLEOTIDE SEQUENCE [LARGE SCALE GENOMIC DNA]</scope>
    <source>
        <strain evidence="2">PLFJ-1</strain>
    </source>
</reference>
<evidence type="ECO:0000313" key="3">
    <source>
        <dbReference type="Proteomes" id="UP000078340"/>
    </source>
</evidence>
<sequence>MAGSACCQEHISKAATAKAGSGTARPEDHRLRPAITFLVPVPPAPTPVLTSLPSLTTSPAVRGLACLAGPRPVPPVLWVAAEGSGRPPVAWLSATSPRLGLAKAFLADHHVLLRPSTRPGLWLDQGRTIQIPDWCASRRPRPRSAITTTPRPSQRTASPLACATLPRMGCAEWTACSRCGRSRHHTTAEPCCRRCYLARCSKRNHRETVCTAFNARSRNLPLHDRQPHMKFLDLLSRPSPPWLTPCGWLERRLCSALSQPCSDPHAPSCPCMSPSPCASLFVPVSCAPLVGTPCLSRHVRYLLRLSSRKRSPRCLRPVASTWLRVVIAFVPATA</sequence>
<dbReference type="AlphaFoldDB" id="A0A179HKI9"/>
<feature type="region of interest" description="Disordered" evidence="1">
    <location>
        <begin position="139"/>
        <end position="158"/>
    </location>
</feature>
<protein>
    <submittedName>
        <fullName evidence="2">Uncharacterized protein</fullName>
    </submittedName>
</protein>
<evidence type="ECO:0000313" key="2">
    <source>
        <dbReference type="EMBL" id="OAQ89883.1"/>
    </source>
</evidence>